<feature type="signal peptide" evidence="1">
    <location>
        <begin position="1"/>
        <end position="18"/>
    </location>
</feature>
<protein>
    <recommendedName>
        <fullName evidence="2">DUF7707 domain-containing protein</fullName>
    </recommendedName>
</protein>
<feature type="chain" id="PRO_5002482526" description="DUF7707 domain-containing protein" evidence="1">
    <location>
        <begin position="19"/>
        <end position="198"/>
    </location>
</feature>
<keyword evidence="1" id="KW-0732">Signal</keyword>
<dbReference type="RefSeq" id="XP_013332455.1">
    <property type="nucleotide sequence ID" value="XM_013477001.1"/>
</dbReference>
<proteinExistence type="predicted"/>
<gene>
    <name evidence="3" type="ORF">T310_0114</name>
</gene>
<sequence>MRSTVALVLSAFVAGVAAQNNYTFPAGFNLGLVPETTKAAWCQAERNTCPQICGGAASPNDCDTDTLNFSCVCINGTVPDVSAYQNTIPFFVCQENYKQCIQNHPNDLDGQNQCKANAKCGTLNATAMEDSASTTSAAAASTTLSTATSAPATAQTTATSATATASTSKAAAAAVRVAQDHSTGLFVAAMLAAFRLIL</sequence>
<dbReference type="PANTHER" id="PTHR38118:SF4">
    <property type="match status" value="1"/>
</dbReference>
<accession>A0A0F4Z7L2</accession>
<comment type="caution">
    <text evidence="3">The sequence shown here is derived from an EMBL/GenBank/DDBJ whole genome shotgun (WGS) entry which is preliminary data.</text>
</comment>
<organism evidence="3 4">
    <name type="scientific">Rasamsonia emersonii (strain ATCC 16479 / CBS 393.64 / IMI 116815)</name>
    <dbReference type="NCBI Taxonomy" id="1408163"/>
    <lineage>
        <taxon>Eukaryota</taxon>
        <taxon>Fungi</taxon>
        <taxon>Dikarya</taxon>
        <taxon>Ascomycota</taxon>
        <taxon>Pezizomycotina</taxon>
        <taxon>Eurotiomycetes</taxon>
        <taxon>Eurotiomycetidae</taxon>
        <taxon>Eurotiales</taxon>
        <taxon>Trichocomaceae</taxon>
        <taxon>Rasamsonia</taxon>
    </lineage>
</organism>
<dbReference type="Pfam" id="PF24808">
    <property type="entry name" value="DUF7707"/>
    <property type="match status" value="1"/>
</dbReference>
<dbReference type="Proteomes" id="UP000053958">
    <property type="component" value="Unassembled WGS sequence"/>
</dbReference>
<dbReference type="AlphaFoldDB" id="A0A0F4Z7L2"/>
<dbReference type="InterPro" id="IPR056124">
    <property type="entry name" value="DUF7707"/>
</dbReference>
<evidence type="ECO:0000313" key="3">
    <source>
        <dbReference type="EMBL" id="KKA25843.1"/>
    </source>
</evidence>
<dbReference type="PANTHER" id="PTHR38118">
    <property type="entry name" value="ANCHORED CELL WALL PROTEIN 11-RELATED"/>
    <property type="match status" value="1"/>
</dbReference>
<dbReference type="EMBL" id="LASV01000008">
    <property type="protein sequence ID" value="KKA25843.1"/>
    <property type="molecule type" value="Genomic_DNA"/>
</dbReference>
<dbReference type="OrthoDB" id="2121879at2759"/>
<reference evidence="3 4" key="1">
    <citation type="submission" date="2015-04" db="EMBL/GenBank/DDBJ databases">
        <authorList>
            <person name="Heijne W.H."/>
            <person name="Fedorova N.D."/>
            <person name="Nierman W.C."/>
            <person name="Vollebregt A.W."/>
            <person name="Zhao Z."/>
            <person name="Wu L."/>
            <person name="Kumar M."/>
            <person name="Stam H."/>
            <person name="van den Berg M.A."/>
            <person name="Pel H.J."/>
        </authorList>
    </citation>
    <scope>NUCLEOTIDE SEQUENCE [LARGE SCALE GENOMIC DNA]</scope>
    <source>
        <strain evidence="3 4">CBS 393.64</strain>
    </source>
</reference>
<name>A0A0F4Z7L2_RASE3</name>
<evidence type="ECO:0000259" key="2">
    <source>
        <dbReference type="Pfam" id="PF24808"/>
    </source>
</evidence>
<keyword evidence="4" id="KW-1185">Reference proteome</keyword>
<feature type="domain" description="DUF7707" evidence="2">
    <location>
        <begin position="29"/>
        <end position="124"/>
    </location>
</feature>
<evidence type="ECO:0000313" key="4">
    <source>
        <dbReference type="Proteomes" id="UP000053958"/>
    </source>
</evidence>
<dbReference type="GeneID" id="25312178"/>
<evidence type="ECO:0000256" key="1">
    <source>
        <dbReference type="SAM" id="SignalP"/>
    </source>
</evidence>